<dbReference type="PANTHER" id="PTHR43335">
    <property type="entry name" value="ABC TRANSPORTER, ATP-BINDING PROTEIN"/>
    <property type="match status" value="1"/>
</dbReference>
<dbReference type="OrthoDB" id="2290519at2"/>
<dbReference type="GO" id="GO:0005524">
    <property type="term" value="F:ATP binding"/>
    <property type="evidence" value="ECO:0007669"/>
    <property type="project" value="UniProtKB-KW"/>
</dbReference>
<evidence type="ECO:0000313" key="7">
    <source>
        <dbReference type="Proteomes" id="UP000195437"/>
    </source>
</evidence>
<dbReference type="PANTHER" id="PTHR43335:SF3">
    <property type="entry name" value="ABC TRANSPORTER"/>
    <property type="match status" value="1"/>
</dbReference>
<proteinExistence type="inferred from homology"/>
<name>A0A1Y0IPY6_9BACL</name>
<dbReference type="SUPFAM" id="SSF52540">
    <property type="entry name" value="P-loop containing nucleoside triphosphate hydrolases"/>
    <property type="match status" value="1"/>
</dbReference>
<evidence type="ECO:0000256" key="3">
    <source>
        <dbReference type="ARBA" id="ARBA00022741"/>
    </source>
</evidence>
<dbReference type="Gene3D" id="3.40.50.300">
    <property type="entry name" value="P-loop containing nucleotide triphosphate hydrolases"/>
    <property type="match status" value="1"/>
</dbReference>
<dbReference type="InterPro" id="IPR027417">
    <property type="entry name" value="P-loop_NTPase"/>
</dbReference>
<keyword evidence="7" id="KW-1185">Reference proteome</keyword>
<sequence length="308" mass="33499">MIRTVGLTKRYGSYKAVDDLNLHIEQGSCFGFVGPNGAGKSTTMSVLATLLEPTSGHAYVGGYDVIEEPAKVRQLIGYMPDFFGVYDNLTAVEYLEFYAGAYQVPKENRMALIQDLLELVNLSGKADAYVDTLSRGMKQRLGLARCLIHDPQVLILDEPASGLDPRARIEMKEILKELKGMGKTILISSHILPELAEMCDTIGIIEQGKLIAMAPVDQIAAQVAGHRVLRVRMLDRMEEAARLLEQSELVTRAEVEGNAVLVTYTGDDAGQVILLSALVQNGLPVLSFAEEAGNLEEVFLTVTKGVGS</sequence>
<dbReference type="InterPro" id="IPR003593">
    <property type="entry name" value="AAA+_ATPase"/>
</dbReference>
<keyword evidence="2" id="KW-0813">Transport</keyword>
<dbReference type="EMBL" id="CP021434">
    <property type="protein sequence ID" value="ARU62648.1"/>
    <property type="molecule type" value="Genomic_DNA"/>
</dbReference>
<accession>A0A1Y0IPY6</accession>
<dbReference type="CDD" id="cd03230">
    <property type="entry name" value="ABC_DR_subfamily_A"/>
    <property type="match status" value="1"/>
</dbReference>
<organism evidence="6 7">
    <name type="scientific">Tumebacillus avium</name>
    <dbReference type="NCBI Taxonomy" id="1903704"/>
    <lineage>
        <taxon>Bacteria</taxon>
        <taxon>Bacillati</taxon>
        <taxon>Bacillota</taxon>
        <taxon>Bacilli</taxon>
        <taxon>Bacillales</taxon>
        <taxon>Alicyclobacillaceae</taxon>
        <taxon>Tumebacillus</taxon>
    </lineage>
</organism>
<protein>
    <submittedName>
        <fullName evidence="6">ABC transporter</fullName>
    </submittedName>
</protein>
<dbReference type="PROSITE" id="PS50893">
    <property type="entry name" value="ABC_TRANSPORTER_2"/>
    <property type="match status" value="1"/>
</dbReference>
<dbReference type="KEGG" id="tum:CBW65_17965"/>
<dbReference type="InterPro" id="IPR003439">
    <property type="entry name" value="ABC_transporter-like_ATP-bd"/>
</dbReference>
<reference evidence="7" key="1">
    <citation type="submission" date="2017-05" db="EMBL/GenBank/DDBJ databases">
        <authorList>
            <person name="Sung H."/>
        </authorList>
    </citation>
    <scope>NUCLEOTIDE SEQUENCE [LARGE SCALE GENOMIC DNA]</scope>
    <source>
        <strain evidence="7">AR23208</strain>
    </source>
</reference>
<feature type="domain" description="ABC transporter" evidence="5">
    <location>
        <begin position="2"/>
        <end position="232"/>
    </location>
</feature>
<evidence type="ECO:0000256" key="4">
    <source>
        <dbReference type="ARBA" id="ARBA00022840"/>
    </source>
</evidence>
<dbReference type="RefSeq" id="WP_087458007.1">
    <property type="nucleotide sequence ID" value="NZ_CP021434.1"/>
</dbReference>
<evidence type="ECO:0000313" key="6">
    <source>
        <dbReference type="EMBL" id="ARU62648.1"/>
    </source>
</evidence>
<comment type="similarity">
    <text evidence="1">Belongs to the ABC transporter superfamily.</text>
</comment>
<dbReference type="Proteomes" id="UP000195437">
    <property type="component" value="Chromosome"/>
</dbReference>
<dbReference type="GO" id="GO:0016887">
    <property type="term" value="F:ATP hydrolysis activity"/>
    <property type="evidence" value="ECO:0007669"/>
    <property type="project" value="InterPro"/>
</dbReference>
<keyword evidence="3" id="KW-0547">Nucleotide-binding</keyword>
<dbReference type="AlphaFoldDB" id="A0A1Y0IPY6"/>
<evidence type="ECO:0000259" key="5">
    <source>
        <dbReference type="PROSITE" id="PS50893"/>
    </source>
</evidence>
<evidence type="ECO:0000256" key="1">
    <source>
        <dbReference type="ARBA" id="ARBA00005417"/>
    </source>
</evidence>
<dbReference type="Pfam" id="PF00005">
    <property type="entry name" value="ABC_tran"/>
    <property type="match status" value="1"/>
</dbReference>
<gene>
    <name evidence="6" type="ORF">CBW65_17965</name>
</gene>
<dbReference type="SMART" id="SM00382">
    <property type="entry name" value="AAA"/>
    <property type="match status" value="1"/>
</dbReference>
<keyword evidence="4" id="KW-0067">ATP-binding</keyword>
<evidence type="ECO:0000256" key="2">
    <source>
        <dbReference type="ARBA" id="ARBA00022448"/>
    </source>
</evidence>